<dbReference type="GO" id="GO:0005886">
    <property type="term" value="C:plasma membrane"/>
    <property type="evidence" value="ECO:0007669"/>
    <property type="project" value="TreeGrafter"/>
</dbReference>
<dbReference type="RefSeq" id="WP_115091581.1">
    <property type="nucleotide sequence ID" value="NZ_CP068107.1"/>
</dbReference>
<organism evidence="3 4">
    <name type="scientific">Myroides odoratus</name>
    <name type="common">Flavobacterium odoratum</name>
    <dbReference type="NCBI Taxonomy" id="256"/>
    <lineage>
        <taxon>Bacteria</taxon>
        <taxon>Pseudomonadati</taxon>
        <taxon>Bacteroidota</taxon>
        <taxon>Flavobacteriia</taxon>
        <taxon>Flavobacteriales</taxon>
        <taxon>Flavobacteriaceae</taxon>
        <taxon>Myroides</taxon>
    </lineage>
</organism>
<dbReference type="AlphaFoldDB" id="A0A378RQP5"/>
<sequence>MGFSGKKVVKRIAIALGALVVFILGLMLIVPIFFKDTINEEIKKLLADSIEGEVAFEDINVSFFKNFPYLTATVVKPSIEGVQVDSLQPMKLLEAKELGLGINMMSLMDSKISFDRVFINSPVIDLLVNEKGEANYMVMKPTDEVEDDDKGFDLQIDRLEIKNALLRYCDEAGNLYFSAVNFDYLGSGNMSEAVFQLKSKIRIHSFDFSFDNVFYVKEKPILADLETLIDTKSLTFEFQKNNLKIKDLLVSFIGRFGFIENGYDMLFDINTEQASLNELLSLVPPEYQSWLDQTKFEGVVDGKFKLEGKFLALDTIMPSINLDLAIANGVIQHGNVMDPIKDLALKFQFKMPSLDMEQSEVLIDQLDFSIAGRKSNFTLHTKGFEKPIVQSAMDLNMDLDLIQQALGVSGFDLKGDLQLKGNVDGQFARGVVETRTLRTVKRDTVITSIPTFTIDGMIRNGYFKLDSLPQALKEISFDVKAEGPTEKIKDIKFRIDNLNLLAMDNFVKGHFAVNNLTTYDVDARIEANVDFENIKEFIPFDEAVLRGNFMIDGTVKGSYEPKRKRFPVLNTEIKLNNGYVQLKRLPELPIEDIQIHTIIKSSRGSINDLSIEVLPINFKIAKEPFQLAASLYNLNNLNYNIQSKGTINIGDIYKIFKVDGIDVHGKIITSLFLKGLQSDAIKGDFDKLKNGGKFEVDNIRIRSEMFPYPLHIKKGVFKFFKEKMGFEKFVATYGSSEINMKGYLTNVIDYILKEDTLQGKFTFESPYFNVDEFMMFDSKSASGKAATASSSGTGVIQVPKNLNILFDATAQKIKYTEYNLDNFTSSLLINAGKIDLQNTNFGLIGTKVNMNGTYEPTGFRKAKFDYAIQASEFDIQRAYKEITLFREMVSMAKDAYGQVSLDYKLKGDLDKNMFPVFRSLVGGGSLTLENIEFKGFNLFGAIAKETNTKSLEEGKAKDVEIKTTIQDNVMTIERTRMKMAGFRPRFEGQISLDGEMNIGFRLGLPPMGIIGIPMKIQGTSDDFKIKLGRYKPSEVLGRATDDDEEDEDEQPEAGEVNGVTPEGESIAPTGETPKEEKPKEETVVPAA</sequence>
<name>A0A378RQP5_MYROD</name>
<dbReference type="PANTHER" id="PTHR30441:SF8">
    <property type="entry name" value="DUF748 DOMAIN-CONTAINING PROTEIN"/>
    <property type="match status" value="1"/>
</dbReference>
<dbReference type="InterPro" id="IPR052894">
    <property type="entry name" value="AsmA-related"/>
</dbReference>
<evidence type="ECO:0000256" key="1">
    <source>
        <dbReference type="SAM" id="MobiDB-lite"/>
    </source>
</evidence>
<feature type="compositionally biased region" description="Acidic residues" evidence="1">
    <location>
        <begin position="1041"/>
        <end position="1052"/>
    </location>
</feature>
<gene>
    <name evidence="3" type="ORF">NCTC11179_02247</name>
</gene>
<reference evidence="3 4" key="1">
    <citation type="submission" date="2018-06" db="EMBL/GenBank/DDBJ databases">
        <authorList>
            <consortium name="Pathogen Informatics"/>
            <person name="Doyle S."/>
        </authorList>
    </citation>
    <scope>NUCLEOTIDE SEQUENCE [LARGE SCALE GENOMIC DNA]</scope>
    <source>
        <strain evidence="3 4">NCTC11179</strain>
    </source>
</reference>
<feature type="region of interest" description="Disordered" evidence="1">
    <location>
        <begin position="1034"/>
        <end position="1087"/>
    </location>
</feature>
<dbReference type="PANTHER" id="PTHR30441">
    <property type="entry name" value="DUF748 DOMAIN-CONTAINING PROTEIN"/>
    <property type="match status" value="1"/>
</dbReference>
<keyword evidence="2" id="KW-0472">Membrane</keyword>
<evidence type="ECO:0000313" key="4">
    <source>
        <dbReference type="Proteomes" id="UP000255024"/>
    </source>
</evidence>
<keyword evidence="4" id="KW-1185">Reference proteome</keyword>
<feature type="compositionally biased region" description="Basic and acidic residues" evidence="1">
    <location>
        <begin position="1072"/>
        <end position="1087"/>
    </location>
</feature>
<dbReference type="Proteomes" id="UP000255024">
    <property type="component" value="Unassembled WGS sequence"/>
</dbReference>
<evidence type="ECO:0000256" key="2">
    <source>
        <dbReference type="SAM" id="Phobius"/>
    </source>
</evidence>
<keyword evidence="2" id="KW-0812">Transmembrane</keyword>
<accession>A0A378RQP5</accession>
<proteinExistence type="predicted"/>
<dbReference type="GO" id="GO:0090313">
    <property type="term" value="P:regulation of protein targeting to membrane"/>
    <property type="evidence" value="ECO:0007669"/>
    <property type="project" value="TreeGrafter"/>
</dbReference>
<evidence type="ECO:0000313" key="3">
    <source>
        <dbReference type="EMBL" id="STZ28679.1"/>
    </source>
</evidence>
<dbReference type="EMBL" id="UGQL01000001">
    <property type="protein sequence ID" value="STZ28679.1"/>
    <property type="molecule type" value="Genomic_DNA"/>
</dbReference>
<feature type="transmembrane region" description="Helical" evidence="2">
    <location>
        <begin position="12"/>
        <end position="34"/>
    </location>
</feature>
<keyword evidence="2" id="KW-1133">Transmembrane helix</keyword>
<protein>
    <submittedName>
        <fullName evidence="3">Uncharacterized protein involved in outer membrane biogenesis</fullName>
    </submittedName>
</protein>